<dbReference type="PANTHER" id="PTHR42711">
    <property type="entry name" value="ABC TRANSPORTER ATP-BINDING PROTEIN"/>
    <property type="match status" value="1"/>
</dbReference>
<evidence type="ECO:0000256" key="5">
    <source>
        <dbReference type="ARBA" id="ARBA00022840"/>
    </source>
</evidence>
<dbReference type="SMART" id="SM00382">
    <property type="entry name" value="AAA"/>
    <property type="match status" value="1"/>
</dbReference>
<sequence length="416" mass="46649">MSETEFDVIMIRVSGLTKIFAGGHKAIDDLSLKVEQGEILALLGPNGAGKTTTIRVLTTLSGFDEGDVEVAGHNVDRDPEKVRAAIGLVAQQTGVDYFLTGRENLVLQGQLYRMARRDIDARIEELAGYFELDGALDRQVMTYSGGMRRKLDIATALIHRPQLLFLDEPTLGLDIKSRQNLWRLIETLNREHGLTILLTTHYLEEADHLSHRVAIINQGRIQVIDAAEHLKDAIHGDAVILNFDSQDPKVGEFTYALHDDPDVNDVVWQNDKLHIYVDHGGTAVPKFVHLAEEMGLVIETLSLAHPTLDDVFLKYTGSTLEDATEEEGGEEWWHQWAGKGGGGGKWQKNWEKWQEKIEETGSEEEKAGWQQQWQDWQKDDTGNAAETKTGSAAPSDQQWPKEQGDRQQRQGTDKNK</sequence>
<dbReference type="KEGG" id="tee:Tel_02765"/>
<keyword evidence="5" id="KW-0067">ATP-binding</keyword>
<dbReference type="InterPro" id="IPR003593">
    <property type="entry name" value="AAA+_ATPase"/>
</dbReference>
<dbReference type="Gene3D" id="3.40.50.300">
    <property type="entry name" value="P-loop containing nucleotide triphosphate hydrolases"/>
    <property type="match status" value="1"/>
</dbReference>
<dbReference type="InterPro" id="IPR005894">
    <property type="entry name" value="DrrA"/>
</dbReference>
<feature type="compositionally biased region" description="Polar residues" evidence="7">
    <location>
        <begin position="384"/>
        <end position="400"/>
    </location>
</feature>
<comment type="subcellular location">
    <subcellularLocation>
        <location evidence="1">Cell membrane</location>
        <topology evidence="1">Peripheral membrane protein</topology>
        <orientation evidence="1">Cytoplasmic side</orientation>
    </subcellularLocation>
</comment>
<feature type="compositionally biased region" description="Basic and acidic residues" evidence="7">
    <location>
        <begin position="402"/>
        <end position="416"/>
    </location>
</feature>
<accession>A0A0S2TAI2</accession>
<dbReference type="Proteomes" id="UP000055136">
    <property type="component" value="Chromosome"/>
</dbReference>
<dbReference type="InterPro" id="IPR050763">
    <property type="entry name" value="ABC_transporter_ATP-binding"/>
</dbReference>
<keyword evidence="4" id="KW-0547">Nucleotide-binding</keyword>
<dbReference type="Pfam" id="PF00005">
    <property type="entry name" value="ABC_tran"/>
    <property type="match status" value="1"/>
</dbReference>
<comment type="similarity">
    <text evidence="6">Belongs to the ABC transporter superfamily. Drug exporter-1 (DrugE1) (TC 3.A.1.105) family.</text>
</comment>
<dbReference type="GO" id="GO:0005524">
    <property type="term" value="F:ATP binding"/>
    <property type="evidence" value="ECO:0007669"/>
    <property type="project" value="UniProtKB-KW"/>
</dbReference>
<dbReference type="STRING" id="1748243.Tel_02765"/>
<dbReference type="GO" id="GO:0016887">
    <property type="term" value="F:ATP hydrolysis activity"/>
    <property type="evidence" value="ECO:0007669"/>
    <property type="project" value="InterPro"/>
</dbReference>
<keyword evidence="3" id="KW-0536">Nodulation</keyword>
<dbReference type="InterPro" id="IPR027417">
    <property type="entry name" value="P-loop_NTPase"/>
</dbReference>
<evidence type="ECO:0000256" key="4">
    <source>
        <dbReference type="ARBA" id="ARBA00022741"/>
    </source>
</evidence>
<dbReference type="SUPFAM" id="SSF52540">
    <property type="entry name" value="P-loop containing nucleoside triphosphate hydrolases"/>
    <property type="match status" value="1"/>
</dbReference>
<protein>
    <recommendedName>
        <fullName evidence="8">ABC transporter domain-containing protein</fullName>
    </recommendedName>
</protein>
<dbReference type="GO" id="GO:1900753">
    <property type="term" value="P:doxorubicin transport"/>
    <property type="evidence" value="ECO:0007669"/>
    <property type="project" value="InterPro"/>
</dbReference>
<proteinExistence type="inferred from homology"/>
<dbReference type="PROSITE" id="PS50893">
    <property type="entry name" value="ABC_TRANSPORTER_2"/>
    <property type="match status" value="1"/>
</dbReference>
<evidence type="ECO:0000313" key="9">
    <source>
        <dbReference type="EMBL" id="ALP52151.1"/>
    </source>
</evidence>
<keyword evidence="10" id="KW-1185">Reference proteome</keyword>
<organism evidence="9 10">
    <name type="scientific">Candidatus Tenderia electrophaga</name>
    <dbReference type="NCBI Taxonomy" id="1748243"/>
    <lineage>
        <taxon>Bacteria</taxon>
        <taxon>Pseudomonadati</taxon>
        <taxon>Pseudomonadota</taxon>
        <taxon>Gammaproteobacteria</taxon>
        <taxon>Candidatus Tenderiales</taxon>
        <taxon>Candidatus Tenderiaceae</taxon>
        <taxon>Candidatus Tenderia</taxon>
    </lineage>
</organism>
<feature type="compositionally biased region" description="Basic and acidic residues" evidence="7">
    <location>
        <begin position="356"/>
        <end position="367"/>
    </location>
</feature>
<dbReference type="AlphaFoldDB" id="A0A0S2TAI2"/>
<dbReference type="EMBL" id="CP013099">
    <property type="protein sequence ID" value="ALP52151.1"/>
    <property type="molecule type" value="Genomic_DNA"/>
</dbReference>
<dbReference type="InterPro" id="IPR017871">
    <property type="entry name" value="ABC_transporter-like_CS"/>
</dbReference>
<dbReference type="GO" id="GO:0043215">
    <property type="term" value="P:daunorubicin transport"/>
    <property type="evidence" value="ECO:0007669"/>
    <property type="project" value="InterPro"/>
</dbReference>
<evidence type="ECO:0000256" key="7">
    <source>
        <dbReference type="SAM" id="MobiDB-lite"/>
    </source>
</evidence>
<dbReference type="PROSITE" id="PS00211">
    <property type="entry name" value="ABC_TRANSPORTER_1"/>
    <property type="match status" value="1"/>
</dbReference>
<dbReference type="NCBIfam" id="TIGR01188">
    <property type="entry name" value="drrA"/>
    <property type="match status" value="1"/>
</dbReference>
<evidence type="ECO:0000256" key="3">
    <source>
        <dbReference type="ARBA" id="ARBA00022458"/>
    </source>
</evidence>
<dbReference type="PANTHER" id="PTHR42711:SF5">
    <property type="entry name" value="ABC TRANSPORTER ATP-BINDING PROTEIN NATA"/>
    <property type="match status" value="1"/>
</dbReference>
<feature type="region of interest" description="Disordered" evidence="7">
    <location>
        <begin position="356"/>
        <end position="416"/>
    </location>
</feature>
<evidence type="ECO:0000256" key="6">
    <source>
        <dbReference type="ARBA" id="ARBA00049985"/>
    </source>
</evidence>
<evidence type="ECO:0000313" key="10">
    <source>
        <dbReference type="Proteomes" id="UP000055136"/>
    </source>
</evidence>
<keyword evidence="2" id="KW-0813">Transport</keyword>
<evidence type="ECO:0000256" key="1">
    <source>
        <dbReference type="ARBA" id="ARBA00004413"/>
    </source>
</evidence>
<evidence type="ECO:0000256" key="2">
    <source>
        <dbReference type="ARBA" id="ARBA00022448"/>
    </source>
</evidence>
<evidence type="ECO:0000259" key="8">
    <source>
        <dbReference type="PROSITE" id="PS50893"/>
    </source>
</evidence>
<dbReference type="GO" id="GO:0005886">
    <property type="term" value="C:plasma membrane"/>
    <property type="evidence" value="ECO:0007669"/>
    <property type="project" value="UniProtKB-SubCell"/>
</dbReference>
<name>A0A0S2TAI2_9GAMM</name>
<reference evidence="9" key="1">
    <citation type="submission" date="2015-10" db="EMBL/GenBank/DDBJ databases">
        <title>Description of Candidatus Tenderia electrophaga gen. nov, sp. nov., an Uncultivated Electroautotroph from a Biocathode Enrichment.</title>
        <authorList>
            <person name="Eddie B.J."/>
            <person name="Malanoski A.P."/>
            <person name="Wang Z."/>
            <person name="Hall R.J."/>
            <person name="Oh S.D."/>
            <person name="Heiner C."/>
            <person name="Lin B."/>
            <person name="Strycharz-Glaven S.M."/>
        </authorList>
    </citation>
    <scope>NUCLEOTIDE SEQUENCE [LARGE SCALE GENOMIC DNA]</scope>
    <source>
        <strain evidence="9">NRL1</strain>
    </source>
</reference>
<feature type="domain" description="ABC transporter" evidence="8">
    <location>
        <begin position="11"/>
        <end position="243"/>
    </location>
</feature>
<gene>
    <name evidence="9" type="ORF">Tel_02765</name>
</gene>
<dbReference type="InterPro" id="IPR003439">
    <property type="entry name" value="ABC_transporter-like_ATP-bd"/>
</dbReference>